<dbReference type="RefSeq" id="WP_051698843.1">
    <property type="nucleotide sequence ID" value="NZ_JMIW01000001.1"/>
</dbReference>
<organism evidence="3 4">
    <name type="scientific">Erythrobacter longus</name>
    <dbReference type="NCBI Taxonomy" id="1044"/>
    <lineage>
        <taxon>Bacteria</taxon>
        <taxon>Pseudomonadati</taxon>
        <taxon>Pseudomonadota</taxon>
        <taxon>Alphaproteobacteria</taxon>
        <taxon>Sphingomonadales</taxon>
        <taxon>Erythrobacteraceae</taxon>
        <taxon>Erythrobacter/Porphyrobacter group</taxon>
        <taxon>Erythrobacter</taxon>
    </lineage>
</organism>
<evidence type="ECO:0000256" key="2">
    <source>
        <dbReference type="SAM" id="Phobius"/>
    </source>
</evidence>
<reference evidence="3 4" key="1">
    <citation type="submission" date="2014-04" db="EMBL/GenBank/DDBJ databases">
        <title>A comprehensive comparison of genomes of Erythrobacter spp. strains.</title>
        <authorList>
            <person name="Zheng Q."/>
        </authorList>
    </citation>
    <scope>NUCLEOTIDE SEQUENCE [LARGE SCALE GENOMIC DNA]</scope>
    <source>
        <strain evidence="3 4">DSM 6997</strain>
    </source>
</reference>
<protein>
    <recommendedName>
        <fullName evidence="5">Phage holin family protein</fullName>
    </recommendedName>
</protein>
<accession>A0A074N0B3</accession>
<keyword evidence="4" id="KW-1185">Reference proteome</keyword>
<dbReference type="AlphaFoldDB" id="A0A074N0B3"/>
<feature type="transmembrane region" description="Helical" evidence="2">
    <location>
        <begin position="108"/>
        <end position="131"/>
    </location>
</feature>
<dbReference type="EMBL" id="JMIW01000001">
    <property type="protein sequence ID" value="KEO91347.1"/>
    <property type="molecule type" value="Genomic_DNA"/>
</dbReference>
<evidence type="ECO:0000256" key="1">
    <source>
        <dbReference type="SAM" id="MobiDB-lite"/>
    </source>
</evidence>
<dbReference type="eggNOG" id="ENOG5031C3B">
    <property type="taxonomic scope" value="Bacteria"/>
</dbReference>
<evidence type="ECO:0008006" key="5">
    <source>
        <dbReference type="Google" id="ProtNLM"/>
    </source>
</evidence>
<evidence type="ECO:0000313" key="4">
    <source>
        <dbReference type="Proteomes" id="UP000027647"/>
    </source>
</evidence>
<gene>
    <name evidence="3" type="ORF">EH31_01395</name>
</gene>
<dbReference type="Proteomes" id="UP000027647">
    <property type="component" value="Unassembled WGS sequence"/>
</dbReference>
<evidence type="ECO:0000313" key="3">
    <source>
        <dbReference type="EMBL" id="KEO91347.1"/>
    </source>
</evidence>
<name>A0A074N0B3_ERYLO</name>
<dbReference type="STRING" id="1044.EH31_01395"/>
<comment type="caution">
    <text evidence="3">The sequence shown here is derived from an EMBL/GenBank/DDBJ whole genome shotgun (WGS) entry which is preliminary data.</text>
</comment>
<sequence length="149" mass="15404">MQEAHGQTGAKGAGDGSPDPNDIVTEDTGETPDPQFDPSLLEEASALIDNARTYAEAELGFQKTRAAFAGRLVGASLGLVIVALILLHIAFLALAVGLVLAFEPLAGIWGSIAIVFGALIAVVVLLGWGAFKRAKKLASLFSSPDEESS</sequence>
<keyword evidence="2" id="KW-0812">Transmembrane</keyword>
<dbReference type="OrthoDB" id="7409699at2"/>
<feature type="transmembrane region" description="Helical" evidence="2">
    <location>
        <begin position="72"/>
        <end position="102"/>
    </location>
</feature>
<keyword evidence="2" id="KW-1133">Transmembrane helix</keyword>
<keyword evidence="2" id="KW-0472">Membrane</keyword>
<proteinExistence type="predicted"/>
<feature type="region of interest" description="Disordered" evidence="1">
    <location>
        <begin position="1"/>
        <end position="36"/>
    </location>
</feature>